<evidence type="ECO:0000256" key="1">
    <source>
        <dbReference type="SAM" id="Phobius"/>
    </source>
</evidence>
<reference evidence="2" key="1">
    <citation type="journal article" date="2015" name="Proc. Natl. Acad. Sci. U.S.A.">
        <title>Networks of energetic and metabolic interactions define dynamics in microbial communities.</title>
        <authorList>
            <person name="Embree M."/>
            <person name="Liu J.K."/>
            <person name="Al-Bassam M.M."/>
            <person name="Zengler K."/>
        </authorList>
    </citation>
    <scope>NUCLEOTIDE SEQUENCE</scope>
</reference>
<name>A0A0W8E4G4_9ZZZZ</name>
<organism evidence="2">
    <name type="scientific">hydrocarbon metagenome</name>
    <dbReference type="NCBI Taxonomy" id="938273"/>
    <lineage>
        <taxon>unclassified sequences</taxon>
        <taxon>metagenomes</taxon>
        <taxon>ecological metagenomes</taxon>
    </lineage>
</organism>
<keyword evidence="1" id="KW-0472">Membrane</keyword>
<proteinExistence type="predicted"/>
<accession>A0A0W8E4G4</accession>
<comment type="caution">
    <text evidence="2">The sequence shown here is derived from an EMBL/GenBank/DDBJ whole genome shotgun (WGS) entry which is preliminary data.</text>
</comment>
<keyword evidence="1" id="KW-0812">Transmembrane</keyword>
<keyword evidence="1" id="KW-1133">Transmembrane helix</keyword>
<evidence type="ECO:0000313" key="2">
    <source>
        <dbReference type="EMBL" id="KUG03461.1"/>
    </source>
</evidence>
<protein>
    <submittedName>
        <fullName evidence="2">Uncharacterized protein</fullName>
    </submittedName>
</protein>
<dbReference type="AlphaFoldDB" id="A0A0W8E4G4"/>
<gene>
    <name evidence="2" type="ORF">ASZ90_019144</name>
</gene>
<feature type="transmembrane region" description="Helical" evidence="1">
    <location>
        <begin position="7"/>
        <end position="26"/>
    </location>
</feature>
<sequence length="321" mass="37975">MKLRKVFYIITAVFVVWLAVTAYFHYQHLITIKSCDVYEKLDFGDQTLYITEIRWDSYMRDVSNYPEGEGPWYWNWYNDSKLSPNLSLAIYRFCDFYSRPYIKAEDTGMLTVKGIRIGDFSQQADVNEFNRYLIFIHDCNKTVYEGNVKGAISEIGKSNLLHFYRQVYEVPQDIGAVGLTIYDTTTKITRTIGIYPKWDTHRYSFFEKKPYYHMFEPETTVNKFAEQIKQNDLKAAQQYILEEKIETFPWKRVQHTLWKTAPPHMYAYYETTYADYDNVYSCQVEYTAGSGEEAKVVARQALYLVMKDSNWKIIDASELSK</sequence>
<dbReference type="EMBL" id="LNQE01001880">
    <property type="protein sequence ID" value="KUG03461.1"/>
    <property type="molecule type" value="Genomic_DNA"/>
</dbReference>